<dbReference type="SUPFAM" id="SSF52058">
    <property type="entry name" value="L domain-like"/>
    <property type="match status" value="1"/>
</dbReference>
<evidence type="ECO:0000256" key="9">
    <source>
        <dbReference type="ARBA" id="ARBA00023157"/>
    </source>
</evidence>
<name>A0AAN9AYA4_9CAEN</name>
<evidence type="ECO:0000256" key="5">
    <source>
        <dbReference type="ARBA" id="ARBA00022737"/>
    </source>
</evidence>
<keyword evidence="8 14" id="KW-0472">Membrane</keyword>
<dbReference type="Pfam" id="PF13855">
    <property type="entry name" value="LRR_8"/>
    <property type="match status" value="2"/>
</dbReference>
<feature type="transmembrane region" description="Helical" evidence="14">
    <location>
        <begin position="860"/>
        <end position="886"/>
    </location>
</feature>
<dbReference type="SUPFAM" id="SSF49854">
    <property type="entry name" value="Spermadhesin, CUB domain"/>
    <property type="match status" value="1"/>
</dbReference>
<evidence type="ECO:0000256" key="3">
    <source>
        <dbReference type="ARBA" id="ARBA00022614"/>
    </source>
</evidence>
<keyword evidence="7" id="KW-0297">G-protein coupled receptor</keyword>
<feature type="transmembrane region" description="Helical" evidence="14">
    <location>
        <begin position="826"/>
        <end position="848"/>
    </location>
</feature>
<dbReference type="PROSITE" id="PS00237">
    <property type="entry name" value="G_PROTEIN_RECEP_F1_1"/>
    <property type="match status" value="1"/>
</dbReference>
<dbReference type="InterPro" id="IPR032675">
    <property type="entry name" value="LRR_dom_sf"/>
</dbReference>
<feature type="disulfide bond" evidence="12">
    <location>
        <begin position="571"/>
        <end position="586"/>
    </location>
</feature>
<evidence type="ECO:0000256" key="8">
    <source>
        <dbReference type="ARBA" id="ARBA00023136"/>
    </source>
</evidence>
<evidence type="ECO:0000256" key="1">
    <source>
        <dbReference type="ARBA" id="ARBA00004651"/>
    </source>
</evidence>
<feature type="disulfide bond" evidence="12">
    <location>
        <begin position="552"/>
        <end position="564"/>
    </location>
</feature>
<dbReference type="AlphaFoldDB" id="A0AAN9AYA4"/>
<evidence type="ECO:0000256" key="12">
    <source>
        <dbReference type="PROSITE-ProRule" id="PRU00124"/>
    </source>
</evidence>
<dbReference type="SMART" id="SM00192">
    <property type="entry name" value="LDLa"/>
    <property type="match status" value="4"/>
</dbReference>
<feature type="transmembrane region" description="Helical" evidence="14">
    <location>
        <begin position="906"/>
        <end position="926"/>
    </location>
</feature>
<dbReference type="InterPro" id="IPR001611">
    <property type="entry name" value="Leu-rich_rpt"/>
</dbReference>
<dbReference type="CDD" id="cd00112">
    <property type="entry name" value="LDLa"/>
    <property type="match status" value="3"/>
</dbReference>
<dbReference type="Proteomes" id="UP001374579">
    <property type="component" value="Unassembled WGS sequence"/>
</dbReference>
<evidence type="ECO:0000256" key="13">
    <source>
        <dbReference type="SAM" id="MobiDB-lite"/>
    </source>
</evidence>
<dbReference type="GO" id="GO:0009755">
    <property type="term" value="P:hormone-mediated signaling pathway"/>
    <property type="evidence" value="ECO:0007669"/>
    <property type="project" value="TreeGrafter"/>
</dbReference>
<feature type="transmembrane region" description="Helical" evidence="14">
    <location>
        <begin position="1074"/>
        <end position="1093"/>
    </location>
</feature>
<feature type="transmembrane region" description="Helical" evidence="14">
    <location>
        <begin position="946"/>
        <end position="966"/>
    </location>
</feature>
<keyword evidence="6 14" id="KW-1133">Transmembrane helix</keyword>
<evidence type="ECO:0000256" key="6">
    <source>
        <dbReference type="ARBA" id="ARBA00022989"/>
    </source>
</evidence>
<reference evidence="16 17" key="1">
    <citation type="submission" date="2024-02" db="EMBL/GenBank/DDBJ databases">
        <title>Chromosome-scale genome assembly of the rough periwinkle Littorina saxatilis.</title>
        <authorList>
            <person name="De Jode A."/>
            <person name="Faria R."/>
            <person name="Formenti G."/>
            <person name="Sims Y."/>
            <person name="Smith T.P."/>
            <person name="Tracey A."/>
            <person name="Wood J.M.D."/>
            <person name="Zagrodzka Z.B."/>
            <person name="Johannesson K."/>
            <person name="Butlin R.K."/>
            <person name="Leder E.H."/>
        </authorList>
    </citation>
    <scope>NUCLEOTIDE SEQUENCE [LARGE SCALE GENOMIC DNA]</scope>
    <source>
        <strain evidence="16">Snail1</strain>
        <tissue evidence="16">Muscle</tissue>
    </source>
</reference>
<proteinExistence type="predicted"/>
<evidence type="ECO:0000313" key="16">
    <source>
        <dbReference type="EMBL" id="KAK7095196.1"/>
    </source>
</evidence>
<feature type="disulfide bond" evidence="12">
    <location>
        <begin position="418"/>
        <end position="433"/>
    </location>
</feature>
<evidence type="ECO:0000256" key="11">
    <source>
        <dbReference type="ARBA" id="ARBA00023224"/>
    </source>
</evidence>
<accession>A0AAN9AYA4</accession>
<organism evidence="16 17">
    <name type="scientific">Littorina saxatilis</name>
    <dbReference type="NCBI Taxonomy" id="31220"/>
    <lineage>
        <taxon>Eukaryota</taxon>
        <taxon>Metazoa</taxon>
        <taxon>Spiralia</taxon>
        <taxon>Lophotrochozoa</taxon>
        <taxon>Mollusca</taxon>
        <taxon>Gastropoda</taxon>
        <taxon>Caenogastropoda</taxon>
        <taxon>Littorinimorpha</taxon>
        <taxon>Littorinoidea</taxon>
        <taxon>Littorinidae</taxon>
        <taxon>Littorina</taxon>
    </lineage>
</organism>
<gene>
    <name evidence="16" type="ORF">V1264_006640</name>
</gene>
<feature type="transmembrane region" description="Helical" evidence="14">
    <location>
        <begin position="999"/>
        <end position="1019"/>
    </location>
</feature>
<dbReference type="InterPro" id="IPR000276">
    <property type="entry name" value="GPCR_Rhodpsn"/>
</dbReference>
<dbReference type="PANTHER" id="PTHR24372">
    <property type="entry name" value="GLYCOPROTEIN HORMONE RECEPTOR"/>
    <property type="match status" value="1"/>
</dbReference>
<dbReference type="GO" id="GO:0007189">
    <property type="term" value="P:adenylate cyclase-activating G protein-coupled receptor signaling pathway"/>
    <property type="evidence" value="ECO:0007669"/>
    <property type="project" value="TreeGrafter"/>
</dbReference>
<dbReference type="PRINTS" id="PR00261">
    <property type="entry name" value="LDLRECEPTOR"/>
</dbReference>
<dbReference type="GO" id="GO:0008528">
    <property type="term" value="F:G protein-coupled peptide receptor activity"/>
    <property type="evidence" value="ECO:0007669"/>
    <property type="project" value="TreeGrafter"/>
</dbReference>
<dbReference type="InterPro" id="IPR017452">
    <property type="entry name" value="GPCR_Rhodpsn_7TM"/>
</dbReference>
<dbReference type="PROSITE" id="PS01209">
    <property type="entry name" value="LDLRA_1"/>
    <property type="match status" value="2"/>
</dbReference>
<feature type="region of interest" description="Disordered" evidence="13">
    <location>
        <begin position="1121"/>
        <end position="1147"/>
    </location>
</feature>
<dbReference type="Pfam" id="PF00057">
    <property type="entry name" value="Ldl_recept_a"/>
    <property type="match status" value="2"/>
</dbReference>
<keyword evidence="5" id="KW-0677">Repeat</keyword>
<feature type="disulfide bond" evidence="12">
    <location>
        <begin position="444"/>
        <end position="462"/>
    </location>
</feature>
<dbReference type="Gene3D" id="3.10.100.10">
    <property type="entry name" value="Mannose-Binding Protein A, subunit A"/>
    <property type="match status" value="1"/>
</dbReference>
<comment type="caution">
    <text evidence="16">The sequence shown here is derived from an EMBL/GenBank/DDBJ whole genome shotgun (WGS) entry which is preliminary data.</text>
</comment>
<dbReference type="SUPFAM" id="SSF81321">
    <property type="entry name" value="Family A G protein-coupled receptor-like"/>
    <property type="match status" value="1"/>
</dbReference>
<dbReference type="InterPro" id="IPR016187">
    <property type="entry name" value="CTDL_fold"/>
</dbReference>
<sequence>MTSPISGLITSPGYDGRRSYPPFMDAVQKIDLPANHSIMISFERMDIYNQKRNIGDECQNNVTFTTIDRASQRTKEVLVACTNEDLPIRTYTSPLNIHFTTFDAGPPWTGFKFKFTIQPFSKTPKRLKSGLFNCSVPYYASFKQHVHCNMKQECEGGEDEGGHCPFSSPACNGSVAVNNKCYTLFVQPLALSGTSSHNFCQKRGLQPAMMKTTEEWGAFSKLLFSHSRVLDEKIAIGLVYYDWKMPQYYRRSFRWIDNTISYNIFTEGYTRWSGVKTCKQHLPDVCTYYNDRTMPHIYSFLCDVFFLSVYACEFYVDQTHGRNEHQLSRPALHVPKLAVHHYRYFFKACPAGHLTLDFLACHVQGNCGVLKSLQHCPLSPDSVDRPQKTNNVELTNVNAVSSFRCKEANIAIPYSFVCDFRTDCKDGSDEDFCDHSQPCEGFKCDSGQCVEPKRRCDIGIDCVDKSDETECEHVQQKSQVTPILPPAVIDFSSSHLIPVTHVSMDRGDSCPETHFRCQGQLDYCLPVYVLCNGVYDCLGHEDEAGCDQAELCPGFYRCWDSAVCLHPDHLCDGVSSCPRNDDEMFCDGTCPEECQCQGNAFICDGLFDTQLFTQLRYLDAAGSGIKPQHVLHYWYLIWINMQSCAVDYLPVMDFPNLKLLDLSENLLTVVRMDAFMSTKNLEILSLAGNPLVSLLGTVSVTQGSSLKRFDVSRTDLRTFDSIVLTNFTAIRELNISDGKLLQIADNGFRFAPSLWQLDIRGNNIREYPPDAFKSLRELRVLYATNFRFCCRDALPKHYTDIVCISSPVGDEISSCEDLLHSGMYRAYLWLICVMSIVGNVGCFMFRFVTEHKMTKTALDIFVTNLCLADLLMGVYLTMVGTADSLYRGQYLSYERSWTASAVCKTAGFLSLLSSEVSAFIICLITLDRFIVLKFPFSKKKFRTKSALVASFLVWTVGFMMAAIPLLPMTSHWEFYGQSAICMPMPITSETFQGHGFSSGFIVVNFVLFIFIVTGLSIIYSSVQSEVLSQTSQDVTFARRLFAVVASDAACWLLIGILGLLASAGVPIPGEVNEALAIFVLPLNSALNPFIYVFNMMDEARRTALELKLMVMLQAKNIAKKTNTRRHGHENKPEHLTDGVQHSCTVGS</sequence>
<dbReference type="PROSITE" id="PS50262">
    <property type="entry name" value="G_PROTEIN_RECEP_F1_2"/>
    <property type="match status" value="1"/>
</dbReference>
<dbReference type="InterPro" id="IPR023415">
    <property type="entry name" value="LDLR_class-A_CS"/>
</dbReference>
<dbReference type="PROSITE" id="PS50068">
    <property type="entry name" value="LDLRA_2"/>
    <property type="match status" value="4"/>
</dbReference>
<dbReference type="Gene3D" id="2.60.120.290">
    <property type="entry name" value="Spermadhesin, CUB domain"/>
    <property type="match status" value="1"/>
</dbReference>
<keyword evidence="9 12" id="KW-1015">Disulfide bond</keyword>
<keyword evidence="17" id="KW-1185">Reference proteome</keyword>
<evidence type="ECO:0000256" key="7">
    <source>
        <dbReference type="ARBA" id="ARBA00023040"/>
    </source>
</evidence>
<dbReference type="Gene3D" id="4.10.400.10">
    <property type="entry name" value="Low-density Lipoprotein Receptor"/>
    <property type="match status" value="3"/>
</dbReference>
<dbReference type="InterPro" id="IPR016186">
    <property type="entry name" value="C-type_lectin-like/link_sf"/>
</dbReference>
<feature type="transmembrane region" description="Helical" evidence="14">
    <location>
        <begin position="1040"/>
        <end position="1062"/>
    </location>
</feature>
<dbReference type="Pfam" id="PF00001">
    <property type="entry name" value="7tm_1"/>
    <property type="match status" value="1"/>
</dbReference>
<keyword evidence="3" id="KW-0433">Leucine-rich repeat</keyword>
<feature type="disulfide bond" evidence="12">
    <location>
        <begin position="456"/>
        <end position="471"/>
    </location>
</feature>
<evidence type="ECO:0000256" key="4">
    <source>
        <dbReference type="ARBA" id="ARBA00022692"/>
    </source>
</evidence>
<dbReference type="InterPro" id="IPR035914">
    <property type="entry name" value="Sperma_CUB_dom_sf"/>
</dbReference>
<comment type="caution">
    <text evidence="12">Lacks conserved residue(s) required for the propagation of feature annotation.</text>
</comment>
<evidence type="ECO:0000256" key="10">
    <source>
        <dbReference type="ARBA" id="ARBA00023170"/>
    </source>
</evidence>
<dbReference type="InterPro" id="IPR036055">
    <property type="entry name" value="LDL_receptor-like_sf"/>
</dbReference>
<keyword evidence="10" id="KW-0675">Receptor</keyword>
<dbReference type="SUPFAM" id="SSF57424">
    <property type="entry name" value="LDL receptor-like module"/>
    <property type="match status" value="3"/>
</dbReference>
<keyword evidence="4 14" id="KW-0812">Transmembrane</keyword>
<dbReference type="PANTHER" id="PTHR24372:SF77">
    <property type="entry name" value="G-PROTEIN COUPLED RECEPTORS FAMILY 1 PROFILE DOMAIN-CONTAINING PROTEIN"/>
    <property type="match status" value="1"/>
</dbReference>
<dbReference type="SUPFAM" id="SSF56436">
    <property type="entry name" value="C-type lectin-like"/>
    <property type="match status" value="1"/>
</dbReference>
<evidence type="ECO:0000256" key="2">
    <source>
        <dbReference type="ARBA" id="ARBA00022475"/>
    </source>
</evidence>
<evidence type="ECO:0000313" key="17">
    <source>
        <dbReference type="Proteomes" id="UP001374579"/>
    </source>
</evidence>
<dbReference type="Gene3D" id="3.80.10.10">
    <property type="entry name" value="Ribonuclease Inhibitor"/>
    <property type="match status" value="2"/>
</dbReference>
<feature type="domain" description="G-protein coupled receptors family 1 profile" evidence="15">
    <location>
        <begin position="838"/>
        <end position="1091"/>
    </location>
</feature>
<comment type="subcellular location">
    <subcellularLocation>
        <location evidence="1">Cell membrane</location>
        <topology evidence="1">Multi-pass membrane protein</topology>
    </subcellularLocation>
</comment>
<evidence type="ECO:0000256" key="14">
    <source>
        <dbReference type="SAM" id="Phobius"/>
    </source>
</evidence>
<protein>
    <recommendedName>
        <fullName evidence="15">G-protein coupled receptors family 1 profile domain-containing protein</fullName>
    </recommendedName>
</protein>
<evidence type="ECO:0000259" key="15">
    <source>
        <dbReference type="PROSITE" id="PS50262"/>
    </source>
</evidence>
<keyword evidence="11" id="KW-0807">Transducer</keyword>
<keyword evidence="2" id="KW-1003">Cell membrane</keyword>
<dbReference type="GO" id="GO:0005886">
    <property type="term" value="C:plasma membrane"/>
    <property type="evidence" value="ECO:0007669"/>
    <property type="project" value="UniProtKB-SubCell"/>
</dbReference>
<dbReference type="Gene3D" id="1.20.1070.10">
    <property type="entry name" value="Rhodopsin 7-helix transmembrane proteins"/>
    <property type="match status" value="1"/>
</dbReference>
<dbReference type="InterPro" id="IPR002172">
    <property type="entry name" value="LDrepeatLR_classA_rpt"/>
</dbReference>
<dbReference type="EMBL" id="JBAMIC010000018">
    <property type="protein sequence ID" value="KAK7095196.1"/>
    <property type="molecule type" value="Genomic_DNA"/>
</dbReference>
<feature type="disulfide bond" evidence="12">
    <location>
        <begin position="531"/>
        <end position="546"/>
    </location>
</feature>